<protein>
    <submittedName>
        <fullName evidence="2">NUDIX hydrolase</fullName>
    </submittedName>
</protein>
<sequence length="179" mass="20340">MNFCSHCGNTITIRIPEGDNRERHVCDQCDSVHYQNPRIIAGCIPISGKRILLCKRAIAPRLGYWTLPAGFLENGETVIQGALRECHEEARAQLETPTLFGMYDIPHINQVYIFYQGQLVDDSYAPGEESLKVELFHEHEVPWNELAFPVITQALEHFFSVQATDDPAICTGTINRRLR</sequence>
<evidence type="ECO:0000259" key="1">
    <source>
        <dbReference type="PROSITE" id="PS51462"/>
    </source>
</evidence>
<dbReference type="Gene3D" id="2.20.70.10">
    <property type="match status" value="1"/>
</dbReference>
<reference evidence="2" key="2">
    <citation type="submission" date="2023-08" db="EMBL/GenBank/DDBJ databases">
        <authorList>
            <person name="Luo J."/>
        </authorList>
    </citation>
    <scope>NUCLEOTIDE SEQUENCE</scope>
    <source>
        <strain evidence="2">DSM 25064</strain>
    </source>
</reference>
<comment type="caution">
    <text evidence="2">The sequence shown here is derived from an EMBL/GenBank/DDBJ whole genome shotgun (WGS) entry which is preliminary data.</text>
</comment>
<evidence type="ECO:0000313" key="2">
    <source>
        <dbReference type="EMBL" id="MDP1520413.1"/>
    </source>
</evidence>
<dbReference type="Gene3D" id="3.90.79.10">
    <property type="entry name" value="Nucleoside Triphosphate Pyrophosphohydrolase"/>
    <property type="match status" value="1"/>
</dbReference>
<dbReference type="PROSITE" id="PS51462">
    <property type="entry name" value="NUDIX"/>
    <property type="match status" value="1"/>
</dbReference>
<evidence type="ECO:0000313" key="3">
    <source>
        <dbReference type="Proteomes" id="UP001178354"/>
    </source>
</evidence>
<organism evidence="2 3">
    <name type="scientific">Porticoccus litoralis</name>
    <dbReference type="NCBI Taxonomy" id="434086"/>
    <lineage>
        <taxon>Bacteria</taxon>
        <taxon>Pseudomonadati</taxon>
        <taxon>Pseudomonadota</taxon>
        <taxon>Gammaproteobacteria</taxon>
        <taxon>Cellvibrionales</taxon>
        <taxon>Porticoccaceae</taxon>
        <taxon>Porticoccus</taxon>
    </lineage>
</organism>
<dbReference type="GO" id="GO:0016787">
    <property type="term" value="F:hydrolase activity"/>
    <property type="evidence" value="ECO:0007669"/>
    <property type="project" value="UniProtKB-KW"/>
</dbReference>
<name>A0AAW8B228_9GAMM</name>
<gene>
    <name evidence="2" type="ORF">Q8A57_05455</name>
</gene>
<dbReference type="Pfam" id="PF00293">
    <property type="entry name" value="NUDIX"/>
    <property type="match status" value="1"/>
</dbReference>
<dbReference type="PANTHER" id="PTHR43222:SF2">
    <property type="entry name" value="NUDIX HYDROLASE 23, CHLOROPLASTIC"/>
    <property type="match status" value="1"/>
</dbReference>
<dbReference type="SUPFAM" id="SSF55811">
    <property type="entry name" value="Nudix"/>
    <property type="match status" value="1"/>
</dbReference>
<dbReference type="Pfam" id="PF14803">
    <property type="entry name" value="Zn_ribbon_Nudix"/>
    <property type="match status" value="1"/>
</dbReference>
<dbReference type="Proteomes" id="UP001178354">
    <property type="component" value="Unassembled WGS sequence"/>
</dbReference>
<dbReference type="AlphaFoldDB" id="A0AAW8B228"/>
<keyword evidence="2" id="KW-0378">Hydrolase</keyword>
<feature type="domain" description="Nudix hydrolase" evidence="1">
    <location>
        <begin position="36"/>
        <end position="159"/>
    </location>
</feature>
<reference evidence="2" key="1">
    <citation type="journal article" date="2010" name="Int. J. Syst. Evol. Microbiol.">
        <title>Porticoccus litoralis gen. nov., sp. nov., a gammaproteobacterium isolated from the Yellow Sea.</title>
        <authorList>
            <person name="Oh H.M."/>
            <person name="Kim H."/>
            <person name="Kim K.M."/>
            <person name="Min G.S."/>
            <person name="Cho J.C."/>
        </authorList>
    </citation>
    <scope>NUCLEOTIDE SEQUENCE</scope>
    <source>
        <strain evidence="2">DSM 25064</strain>
    </source>
</reference>
<proteinExistence type="predicted"/>
<dbReference type="InterPro" id="IPR015797">
    <property type="entry name" value="NUDIX_hydrolase-like_dom_sf"/>
</dbReference>
<keyword evidence="3" id="KW-1185">Reference proteome</keyword>
<accession>A0AAW8B228</accession>
<dbReference type="InterPro" id="IPR000086">
    <property type="entry name" value="NUDIX_hydrolase_dom"/>
</dbReference>
<dbReference type="EMBL" id="JAUUUU010000002">
    <property type="protein sequence ID" value="MDP1520413.1"/>
    <property type="molecule type" value="Genomic_DNA"/>
</dbReference>
<dbReference type="CDD" id="cd04511">
    <property type="entry name" value="NUDIX_Hydrolase"/>
    <property type="match status" value="1"/>
</dbReference>
<dbReference type="PANTHER" id="PTHR43222">
    <property type="entry name" value="NUDIX HYDROLASE 23"/>
    <property type="match status" value="1"/>
</dbReference>
<dbReference type="InterPro" id="IPR029401">
    <property type="entry name" value="Nudix_N"/>
</dbReference>